<dbReference type="EMBL" id="CP026108">
    <property type="protein sequence ID" value="AUT75553.1"/>
    <property type="molecule type" value="Genomic_DNA"/>
</dbReference>
<feature type="region of interest" description="Disordered" evidence="1">
    <location>
        <begin position="24"/>
        <end position="75"/>
    </location>
</feature>
<accession>A0AAN1JK62</accession>
<organism evidence="2 3">
    <name type="scientific">Paraburkholderia hospita</name>
    <dbReference type="NCBI Taxonomy" id="169430"/>
    <lineage>
        <taxon>Bacteria</taxon>
        <taxon>Pseudomonadati</taxon>
        <taxon>Pseudomonadota</taxon>
        <taxon>Betaproteobacteria</taxon>
        <taxon>Burkholderiales</taxon>
        <taxon>Burkholderiaceae</taxon>
        <taxon>Paraburkholderia</taxon>
    </lineage>
</organism>
<dbReference type="KEGG" id="phs:C2L64_45080"/>
<sequence>MFRAVMALSTIGGVLAGIKGRKQRCEAHGNGNGGRAGGNAHGAATAGTTYHGERPVSSRVAMPDKMENSTLGMRSIRKPPCKWEFSPLWTGSGWSSAAMPRRQRSLEHR</sequence>
<feature type="compositionally biased region" description="Basic and acidic residues" evidence="1">
    <location>
        <begin position="51"/>
        <end position="67"/>
    </location>
</feature>
<evidence type="ECO:0000313" key="2">
    <source>
        <dbReference type="EMBL" id="AUT75553.1"/>
    </source>
</evidence>
<feature type="compositionally biased region" description="Low complexity" evidence="1">
    <location>
        <begin position="41"/>
        <end position="50"/>
    </location>
</feature>
<name>A0AAN1JK62_9BURK</name>
<dbReference type="Proteomes" id="UP000236649">
    <property type="component" value="Chromosome 4"/>
</dbReference>
<proteinExistence type="predicted"/>
<reference evidence="2 3" key="1">
    <citation type="submission" date="2018-01" db="EMBL/GenBank/DDBJ databases">
        <title>Species boundaries and ecological features among Paraburkholderia terrae DSMZ17804T, P. hospita DSMZ17164T and P. caribensis DSMZ13236T.</title>
        <authorList>
            <person name="Pratama A.A."/>
        </authorList>
    </citation>
    <scope>NUCLEOTIDE SEQUENCE [LARGE SCALE GENOMIC DNA]</scope>
    <source>
        <strain evidence="2 3">DSM 17164</strain>
    </source>
</reference>
<evidence type="ECO:0000256" key="1">
    <source>
        <dbReference type="SAM" id="MobiDB-lite"/>
    </source>
</evidence>
<dbReference type="AlphaFoldDB" id="A0AAN1JK62"/>
<feature type="compositionally biased region" description="Gly residues" evidence="1">
    <location>
        <begin position="30"/>
        <end position="40"/>
    </location>
</feature>
<evidence type="ECO:0000313" key="3">
    <source>
        <dbReference type="Proteomes" id="UP000236649"/>
    </source>
</evidence>
<gene>
    <name evidence="2" type="ORF">C2L64_45080</name>
</gene>
<protein>
    <submittedName>
        <fullName evidence="2">Uncharacterized protein</fullName>
    </submittedName>
</protein>